<evidence type="ECO:0000313" key="2">
    <source>
        <dbReference type="EMBL" id="KAJ4345579.1"/>
    </source>
</evidence>
<dbReference type="InterPro" id="IPR016024">
    <property type="entry name" value="ARM-type_fold"/>
</dbReference>
<sequence length="335" mass="35255">MAELAAYDNDPTLYLFTSLTAGSSHIITATSRIETILKANKVPFKGVDTATDELARKLYQRRARGKKLPLLVKEGFVIADLDQVEEWNEYDELKEALGAPAVPAPAVATPLAASKTPATGAAAAASGAVGAGKENVPSQTPAQNLAIRQAAAEAAKVAASKKPTPAHISTTNPLLASKASPSVSTPSKPTASPRGILSPRSIPLPSTPANVAGEGLKSPGVKSPLSPTSEFHGRKVESPGEEEIKLVEKQTAIEEATSSEEEDSEDDDDDDDDDEEEEEDEEDEEDDEDEDEEEESAAKLEPVKEAEKGSAKMKEAKTQAQDAKAADKAGVSVED</sequence>
<dbReference type="GeneID" id="80915242"/>
<dbReference type="PROSITE" id="PS51354">
    <property type="entry name" value="GLUTAREDOXIN_2"/>
    <property type="match status" value="1"/>
</dbReference>
<feature type="compositionally biased region" description="Basic and acidic residues" evidence="1">
    <location>
        <begin position="296"/>
        <end position="317"/>
    </location>
</feature>
<name>A0A9W8XAP7_9PLEO</name>
<dbReference type="AlphaFoldDB" id="A0A9W8XAP7"/>
<protein>
    <recommendedName>
        <fullName evidence="4">Glutaredoxin domain-containing protein</fullName>
    </recommendedName>
</protein>
<dbReference type="EMBL" id="JAPEUX010000009">
    <property type="protein sequence ID" value="KAJ4345579.1"/>
    <property type="molecule type" value="Genomic_DNA"/>
</dbReference>
<feature type="compositionally biased region" description="Polar residues" evidence="1">
    <location>
        <begin position="167"/>
        <end position="190"/>
    </location>
</feature>
<keyword evidence="3" id="KW-1185">Reference proteome</keyword>
<reference evidence="2" key="1">
    <citation type="submission" date="2022-10" db="EMBL/GenBank/DDBJ databases">
        <title>Tapping the CABI collections for fungal endophytes: first genome assemblies for Collariella, Neodidymelliopsis, Ascochyta clinopodiicola, Didymella pomorum, Didymosphaeria variabile, Neocosmospora piperis and Neocucurbitaria cava.</title>
        <authorList>
            <person name="Hill R."/>
        </authorList>
    </citation>
    <scope>NUCLEOTIDE SEQUENCE</scope>
    <source>
        <strain evidence="2">IMI 356815</strain>
    </source>
</reference>
<feature type="compositionally biased region" description="Acidic residues" evidence="1">
    <location>
        <begin position="257"/>
        <end position="295"/>
    </location>
</feature>
<organism evidence="2 3">
    <name type="scientific">Didymosphaeria variabile</name>
    <dbReference type="NCBI Taxonomy" id="1932322"/>
    <lineage>
        <taxon>Eukaryota</taxon>
        <taxon>Fungi</taxon>
        <taxon>Dikarya</taxon>
        <taxon>Ascomycota</taxon>
        <taxon>Pezizomycotina</taxon>
        <taxon>Dothideomycetes</taxon>
        <taxon>Pleosporomycetidae</taxon>
        <taxon>Pleosporales</taxon>
        <taxon>Massarineae</taxon>
        <taxon>Didymosphaeriaceae</taxon>
        <taxon>Didymosphaeria</taxon>
    </lineage>
</organism>
<dbReference type="PANTHER" id="PTHR35711:SF1">
    <property type="entry name" value="ECTODERMAL, ISOFORM F"/>
    <property type="match status" value="1"/>
</dbReference>
<comment type="caution">
    <text evidence="2">The sequence shown here is derived from an EMBL/GenBank/DDBJ whole genome shotgun (WGS) entry which is preliminary data.</text>
</comment>
<dbReference type="SUPFAM" id="SSF52833">
    <property type="entry name" value="Thioredoxin-like"/>
    <property type="match status" value="1"/>
</dbReference>
<gene>
    <name evidence="2" type="ORF">N0V89_011712</name>
</gene>
<dbReference type="Gene3D" id="3.40.30.10">
    <property type="entry name" value="Glutaredoxin"/>
    <property type="match status" value="1"/>
</dbReference>
<proteinExistence type="predicted"/>
<evidence type="ECO:0000313" key="3">
    <source>
        <dbReference type="Proteomes" id="UP001140513"/>
    </source>
</evidence>
<accession>A0A9W8XAP7</accession>
<evidence type="ECO:0008006" key="4">
    <source>
        <dbReference type="Google" id="ProtNLM"/>
    </source>
</evidence>
<feature type="compositionally biased region" description="Basic and acidic residues" evidence="1">
    <location>
        <begin position="231"/>
        <end position="252"/>
    </location>
</feature>
<dbReference type="PANTHER" id="PTHR35711">
    <property type="entry name" value="EXPRESSED PROTEIN"/>
    <property type="match status" value="1"/>
</dbReference>
<feature type="region of interest" description="Disordered" evidence="1">
    <location>
        <begin position="158"/>
        <end position="335"/>
    </location>
</feature>
<dbReference type="SUPFAM" id="SSF48371">
    <property type="entry name" value="ARM repeat"/>
    <property type="match status" value="1"/>
</dbReference>
<dbReference type="Proteomes" id="UP001140513">
    <property type="component" value="Unassembled WGS sequence"/>
</dbReference>
<dbReference type="RefSeq" id="XP_056065743.1">
    <property type="nucleotide sequence ID" value="XM_056220440.1"/>
</dbReference>
<dbReference type="OrthoDB" id="9932926at2759"/>
<dbReference type="InterPro" id="IPR036249">
    <property type="entry name" value="Thioredoxin-like_sf"/>
</dbReference>
<evidence type="ECO:0000256" key="1">
    <source>
        <dbReference type="SAM" id="MobiDB-lite"/>
    </source>
</evidence>